<dbReference type="KEGG" id="brb:EH207_06090"/>
<dbReference type="Proteomes" id="UP000299580">
    <property type="component" value="Chromosome"/>
</dbReference>
<keyword evidence="3" id="KW-1185">Reference proteome</keyword>
<dbReference type="AlphaFoldDB" id="A0A4P8QP00"/>
<reference evidence="2 3" key="1">
    <citation type="submission" date="2018-11" db="EMBL/GenBank/DDBJ databases">
        <title>Genome sequences of Brenneria nigrifluens and Brenneria rubrifaciens.</title>
        <authorList>
            <person name="Poret-Peterson A.T."/>
            <person name="McClean A.E."/>
            <person name="Kluepfel D.A."/>
        </authorList>
    </citation>
    <scope>NUCLEOTIDE SEQUENCE [LARGE SCALE GENOMIC DNA]</scope>
    <source>
        <strain evidence="2 3">6D370</strain>
    </source>
</reference>
<keyword evidence="2" id="KW-0808">Transferase</keyword>
<dbReference type="Gene3D" id="3.40.50.150">
    <property type="entry name" value="Vaccinia Virus protein VP39"/>
    <property type="match status" value="1"/>
</dbReference>
<sequence>MNNIEKYDTWSSLYSNQPFNPLMESEHIILKRKLQTCCLNRSIIDAACGAGRISKLCIEYGAKKILAFDYSNSMIEKCKKINKHSKLKVIHGNILNIPLADSSFDILVSSLAIGHVNSLFKVLSEAKRVVKKDGEIIISDFHPIRASCGFTRGFIMNKTYIKLEHFIHDISSWIHCCNQLNLKIVDIQEGFIDEKHHNYEQWRNDPDISSKDKFELAFKIPSVWVIHARNK</sequence>
<dbReference type="GO" id="GO:0032259">
    <property type="term" value="P:methylation"/>
    <property type="evidence" value="ECO:0007669"/>
    <property type="project" value="UniProtKB-KW"/>
</dbReference>
<dbReference type="RefSeq" id="WP_137713181.1">
    <property type="nucleotide sequence ID" value="NZ_CP034035.1"/>
</dbReference>
<organism evidence="2 3">
    <name type="scientific">Brenneria rubrifaciens</name>
    <dbReference type="NCBI Taxonomy" id="55213"/>
    <lineage>
        <taxon>Bacteria</taxon>
        <taxon>Pseudomonadati</taxon>
        <taxon>Pseudomonadota</taxon>
        <taxon>Gammaproteobacteria</taxon>
        <taxon>Enterobacterales</taxon>
        <taxon>Pectobacteriaceae</taxon>
        <taxon>Brenneria</taxon>
    </lineage>
</organism>
<dbReference type="InterPro" id="IPR029063">
    <property type="entry name" value="SAM-dependent_MTases_sf"/>
</dbReference>
<dbReference type="InterPro" id="IPR013216">
    <property type="entry name" value="Methyltransf_11"/>
</dbReference>
<feature type="domain" description="Methyltransferase type 11" evidence="1">
    <location>
        <begin position="45"/>
        <end position="138"/>
    </location>
</feature>
<dbReference type="CDD" id="cd02440">
    <property type="entry name" value="AdoMet_MTases"/>
    <property type="match status" value="1"/>
</dbReference>
<gene>
    <name evidence="2" type="ORF">EH207_06090</name>
</gene>
<name>A0A4P8QP00_9GAMM</name>
<evidence type="ECO:0000313" key="3">
    <source>
        <dbReference type="Proteomes" id="UP000299580"/>
    </source>
</evidence>
<dbReference type="GO" id="GO:0008757">
    <property type="term" value="F:S-adenosylmethionine-dependent methyltransferase activity"/>
    <property type="evidence" value="ECO:0007669"/>
    <property type="project" value="InterPro"/>
</dbReference>
<dbReference type="SUPFAM" id="SSF53335">
    <property type="entry name" value="S-adenosyl-L-methionine-dependent methyltransferases"/>
    <property type="match status" value="1"/>
</dbReference>
<dbReference type="OrthoDB" id="9791837at2"/>
<accession>A0A4P8QP00</accession>
<protein>
    <submittedName>
        <fullName evidence="2">Class I SAM-dependent methyltransferase</fullName>
    </submittedName>
</protein>
<evidence type="ECO:0000259" key="1">
    <source>
        <dbReference type="Pfam" id="PF08241"/>
    </source>
</evidence>
<keyword evidence="2" id="KW-0489">Methyltransferase</keyword>
<evidence type="ECO:0000313" key="2">
    <source>
        <dbReference type="EMBL" id="QCR08126.1"/>
    </source>
</evidence>
<dbReference type="Pfam" id="PF08241">
    <property type="entry name" value="Methyltransf_11"/>
    <property type="match status" value="1"/>
</dbReference>
<proteinExistence type="predicted"/>
<dbReference type="EMBL" id="CP034035">
    <property type="protein sequence ID" value="QCR08126.1"/>
    <property type="molecule type" value="Genomic_DNA"/>
</dbReference>
<dbReference type="PANTHER" id="PTHR43591">
    <property type="entry name" value="METHYLTRANSFERASE"/>
    <property type="match status" value="1"/>
</dbReference>